<keyword evidence="2" id="KW-1185">Reference proteome</keyword>
<proteinExistence type="predicted"/>
<dbReference type="Proteomes" id="UP001634394">
    <property type="component" value="Unassembled WGS sequence"/>
</dbReference>
<accession>A0ABD3VMV0</accession>
<name>A0ABD3VMV0_SINWO</name>
<sequence>MPQAPVDAERSARSFDPQHAAAASAARQILTINARFPFSMGGGFQKLLFLSLRKIGRNQALAKIISHASRRARFADTLHSLFKPGVWTGKIFASCRRNQTRGLKTEGFLNRADERTELSSGCLRCWLSLFKSY</sequence>
<gene>
    <name evidence="1" type="ORF">ACJMK2_004705</name>
</gene>
<comment type="caution">
    <text evidence="1">The sequence shown here is derived from an EMBL/GenBank/DDBJ whole genome shotgun (WGS) entry which is preliminary data.</text>
</comment>
<dbReference type="EMBL" id="JBJQND010000010">
    <property type="protein sequence ID" value="KAL3862922.1"/>
    <property type="molecule type" value="Genomic_DNA"/>
</dbReference>
<dbReference type="AlphaFoldDB" id="A0ABD3VMV0"/>
<evidence type="ECO:0000313" key="2">
    <source>
        <dbReference type="Proteomes" id="UP001634394"/>
    </source>
</evidence>
<organism evidence="1 2">
    <name type="scientific">Sinanodonta woodiana</name>
    <name type="common">Chinese pond mussel</name>
    <name type="synonym">Anodonta woodiana</name>
    <dbReference type="NCBI Taxonomy" id="1069815"/>
    <lineage>
        <taxon>Eukaryota</taxon>
        <taxon>Metazoa</taxon>
        <taxon>Spiralia</taxon>
        <taxon>Lophotrochozoa</taxon>
        <taxon>Mollusca</taxon>
        <taxon>Bivalvia</taxon>
        <taxon>Autobranchia</taxon>
        <taxon>Heteroconchia</taxon>
        <taxon>Palaeoheterodonta</taxon>
        <taxon>Unionida</taxon>
        <taxon>Unionoidea</taxon>
        <taxon>Unionidae</taxon>
        <taxon>Unioninae</taxon>
        <taxon>Sinanodonta</taxon>
    </lineage>
</organism>
<protein>
    <submittedName>
        <fullName evidence="1">Uncharacterized protein</fullName>
    </submittedName>
</protein>
<reference evidence="1 2" key="1">
    <citation type="submission" date="2024-11" db="EMBL/GenBank/DDBJ databases">
        <title>Chromosome-level genome assembly of the freshwater bivalve Anodonta woodiana.</title>
        <authorList>
            <person name="Chen X."/>
        </authorList>
    </citation>
    <scope>NUCLEOTIDE SEQUENCE [LARGE SCALE GENOMIC DNA]</scope>
    <source>
        <strain evidence="1">MN2024</strain>
        <tissue evidence="1">Gills</tissue>
    </source>
</reference>
<evidence type="ECO:0000313" key="1">
    <source>
        <dbReference type="EMBL" id="KAL3862922.1"/>
    </source>
</evidence>